<dbReference type="GO" id="GO:0006508">
    <property type="term" value="P:proteolysis"/>
    <property type="evidence" value="ECO:0007669"/>
    <property type="project" value="UniProtKB-KW"/>
</dbReference>
<feature type="transmembrane region" description="Helical" evidence="5">
    <location>
        <begin position="46"/>
        <end position="68"/>
    </location>
</feature>
<dbReference type="EMBL" id="FTNT01000003">
    <property type="protein sequence ID" value="SIR88739.1"/>
    <property type="molecule type" value="Genomic_DNA"/>
</dbReference>
<protein>
    <submittedName>
        <fullName evidence="7">Membrane protein implicated in regulation of membrane protease activity</fullName>
    </submittedName>
</protein>
<dbReference type="STRING" id="1344003.SAMN05445060_1420"/>
<dbReference type="InterPro" id="IPR002810">
    <property type="entry name" value="NfeD-like_C"/>
</dbReference>
<dbReference type="SUPFAM" id="SSF141322">
    <property type="entry name" value="NfeD domain-like"/>
    <property type="match status" value="1"/>
</dbReference>
<dbReference type="AlphaFoldDB" id="A0A1N7EL36"/>
<dbReference type="Pfam" id="PF01957">
    <property type="entry name" value="NfeD"/>
    <property type="match status" value="1"/>
</dbReference>
<dbReference type="RefSeq" id="WP_076477883.1">
    <property type="nucleotide sequence ID" value="NZ_FTNT01000003.1"/>
</dbReference>
<reference evidence="7 8" key="1">
    <citation type="submission" date="2017-01" db="EMBL/GenBank/DDBJ databases">
        <authorList>
            <person name="Mah S.A."/>
            <person name="Swanson W.J."/>
            <person name="Moy G.W."/>
            <person name="Vacquier V.D."/>
        </authorList>
    </citation>
    <scope>NUCLEOTIDE SEQUENCE [LARGE SCALE GENOMIC DNA]</scope>
    <source>
        <strain evidence="7 8">CPCC 203464</strain>
    </source>
</reference>
<dbReference type="Gene3D" id="2.40.50.140">
    <property type="entry name" value="Nucleic acid-binding proteins"/>
    <property type="match status" value="1"/>
</dbReference>
<sequence>MSALIWVIAALVLVGAEALSGELVLLMLAGGAAVAAGVDFALDTPIWVDGLVFAGSSVLLLAAVRPIARAHMFTRPRTLMNSEALPGREAVVLETVDHSGGRVSISGDEWSARSLNTTDTFEAGRRVTVMEIDGATAVVWSA</sequence>
<dbReference type="PANTHER" id="PTHR33507">
    <property type="entry name" value="INNER MEMBRANE PROTEIN YBBJ"/>
    <property type="match status" value="1"/>
</dbReference>
<keyword evidence="7" id="KW-0645">Protease</keyword>
<evidence type="ECO:0000256" key="3">
    <source>
        <dbReference type="ARBA" id="ARBA00022989"/>
    </source>
</evidence>
<dbReference type="InterPro" id="IPR052165">
    <property type="entry name" value="Membrane_assoc_protease"/>
</dbReference>
<dbReference type="PANTHER" id="PTHR33507:SF3">
    <property type="entry name" value="INNER MEMBRANE PROTEIN YBBJ"/>
    <property type="match status" value="1"/>
</dbReference>
<evidence type="ECO:0000256" key="2">
    <source>
        <dbReference type="ARBA" id="ARBA00022692"/>
    </source>
</evidence>
<dbReference type="GO" id="GO:0005886">
    <property type="term" value="C:plasma membrane"/>
    <property type="evidence" value="ECO:0007669"/>
    <property type="project" value="TreeGrafter"/>
</dbReference>
<dbReference type="Proteomes" id="UP000186218">
    <property type="component" value="Unassembled WGS sequence"/>
</dbReference>
<name>A0A1N7EL36_9NOCA</name>
<evidence type="ECO:0000256" key="5">
    <source>
        <dbReference type="SAM" id="Phobius"/>
    </source>
</evidence>
<keyword evidence="4 5" id="KW-0472">Membrane</keyword>
<evidence type="ECO:0000256" key="1">
    <source>
        <dbReference type="ARBA" id="ARBA00004141"/>
    </source>
</evidence>
<keyword evidence="2 5" id="KW-0812">Transmembrane</keyword>
<organism evidence="7 8">
    <name type="scientific">Williamsia sterculiae</name>
    <dbReference type="NCBI Taxonomy" id="1344003"/>
    <lineage>
        <taxon>Bacteria</taxon>
        <taxon>Bacillati</taxon>
        <taxon>Actinomycetota</taxon>
        <taxon>Actinomycetes</taxon>
        <taxon>Mycobacteriales</taxon>
        <taxon>Nocardiaceae</taxon>
        <taxon>Williamsia</taxon>
    </lineage>
</organism>
<comment type="subcellular location">
    <subcellularLocation>
        <location evidence="1">Membrane</location>
        <topology evidence="1">Multi-pass membrane protein</topology>
    </subcellularLocation>
</comment>
<evidence type="ECO:0000313" key="8">
    <source>
        <dbReference type="Proteomes" id="UP000186218"/>
    </source>
</evidence>
<dbReference type="OrthoDB" id="9792945at2"/>
<dbReference type="GO" id="GO:0008233">
    <property type="term" value="F:peptidase activity"/>
    <property type="evidence" value="ECO:0007669"/>
    <property type="project" value="UniProtKB-KW"/>
</dbReference>
<gene>
    <name evidence="7" type="ORF">SAMN05445060_1420</name>
</gene>
<evidence type="ECO:0000256" key="4">
    <source>
        <dbReference type="ARBA" id="ARBA00023136"/>
    </source>
</evidence>
<keyword evidence="8" id="KW-1185">Reference proteome</keyword>
<keyword evidence="3 5" id="KW-1133">Transmembrane helix</keyword>
<feature type="domain" description="NfeD-like C-terminal" evidence="6">
    <location>
        <begin position="83"/>
        <end position="140"/>
    </location>
</feature>
<evidence type="ECO:0000259" key="6">
    <source>
        <dbReference type="Pfam" id="PF01957"/>
    </source>
</evidence>
<proteinExistence type="predicted"/>
<accession>A0A1N7EL36</accession>
<dbReference type="InterPro" id="IPR012340">
    <property type="entry name" value="NA-bd_OB-fold"/>
</dbReference>
<evidence type="ECO:0000313" key="7">
    <source>
        <dbReference type="EMBL" id="SIR88739.1"/>
    </source>
</evidence>
<keyword evidence="7" id="KW-0378">Hydrolase</keyword>